<comment type="caution">
    <text evidence="4">The sequence shown here is derived from an EMBL/GenBank/DDBJ whole genome shotgun (WGS) entry which is preliminary data.</text>
</comment>
<evidence type="ECO:0000313" key="5">
    <source>
        <dbReference type="EMBL" id="CAL1135413.1"/>
    </source>
</evidence>
<reference evidence="4" key="1">
    <citation type="submission" date="2022-10" db="EMBL/GenBank/DDBJ databases">
        <authorList>
            <person name="Chen Y."/>
            <person name="Dougan E. K."/>
            <person name="Chan C."/>
            <person name="Rhodes N."/>
            <person name="Thang M."/>
        </authorList>
    </citation>
    <scope>NUCLEOTIDE SEQUENCE</scope>
</reference>
<keyword evidence="2" id="KW-0812">Transmembrane</keyword>
<feature type="non-terminal residue" evidence="4">
    <location>
        <position position="1"/>
    </location>
</feature>
<dbReference type="OrthoDB" id="10692774at2759"/>
<protein>
    <recommendedName>
        <fullName evidence="3">Reverse transcriptase Ty1/copia-type domain-containing protein</fullName>
    </recommendedName>
</protein>
<feature type="compositionally biased region" description="Polar residues" evidence="1">
    <location>
        <begin position="1509"/>
        <end position="1521"/>
    </location>
</feature>
<feature type="region of interest" description="Disordered" evidence="1">
    <location>
        <begin position="1484"/>
        <end position="1521"/>
    </location>
</feature>
<feature type="compositionally biased region" description="Basic and acidic residues" evidence="1">
    <location>
        <begin position="1484"/>
        <end position="1508"/>
    </location>
</feature>
<dbReference type="EMBL" id="CAMXCT020000679">
    <property type="protein sequence ID" value="CAL1135413.1"/>
    <property type="molecule type" value="Genomic_DNA"/>
</dbReference>
<evidence type="ECO:0000256" key="1">
    <source>
        <dbReference type="SAM" id="MobiDB-lite"/>
    </source>
</evidence>
<accession>A0A9P1FMZ5</accession>
<feature type="region of interest" description="Disordered" evidence="1">
    <location>
        <begin position="504"/>
        <end position="528"/>
    </location>
</feature>
<feature type="region of interest" description="Disordered" evidence="1">
    <location>
        <begin position="1273"/>
        <end position="1316"/>
    </location>
</feature>
<dbReference type="EMBL" id="CAMXCT010000679">
    <property type="protein sequence ID" value="CAI3982038.1"/>
    <property type="molecule type" value="Genomic_DNA"/>
</dbReference>
<feature type="compositionally biased region" description="Acidic residues" evidence="1">
    <location>
        <begin position="414"/>
        <end position="423"/>
    </location>
</feature>
<reference evidence="5" key="2">
    <citation type="submission" date="2024-04" db="EMBL/GenBank/DDBJ databases">
        <authorList>
            <person name="Chen Y."/>
            <person name="Shah S."/>
            <person name="Dougan E. K."/>
            <person name="Thang M."/>
            <person name="Chan C."/>
        </authorList>
    </citation>
    <scope>NUCLEOTIDE SEQUENCE [LARGE SCALE GENOMIC DNA]</scope>
</reference>
<gene>
    <name evidence="4" type="ORF">C1SCF055_LOCUS9778</name>
</gene>
<keyword evidence="2" id="KW-0472">Membrane</keyword>
<feature type="transmembrane region" description="Helical" evidence="2">
    <location>
        <begin position="2014"/>
        <end position="2035"/>
    </location>
</feature>
<sequence>MPQQIDRNGVWIDIWPEHWGMTMRQIRKLMNECKDDPDWHQNNSVRDMVKHHILPRTAGTGLGYALKVNHESPLEVAVLVSHSWNENAEEFVETLERTVGADEVLFVCAFAIYQNEDGAGPTVSQQIGASMNCSPFGRVLKNIQEHNLWPWPLQPLPLAAWSKLTRQAGGGGHVAPFTLYQGGRGYFSEDVVNAHGADDWETGSQSLAGFTAILDDKPYEPEYYFALLCENGLGLYNDEACALAAESLQLEHEAYLPRGHGKGKRHGGFQPHRHFDISGSVSLQEREARLAQLKSRTECRRCGAKGHWSGDAACPKGRQRSFQTPVRLLPEQACPQRCLCSTSNVTDDHTSNIRWTCTCRVFAQSLANMMAASRAAGAASCPAEPTPRLDEPVRVRTMAPGPKTYSYSPTSEVESNEDGSDEFENSLPDFLKRNPNGDAALLREALGSGMLKLIWKDGMSFNLGPGHLPFTQQDAENLLRWHKNMLAGYRPELQLIPEAKALPAPPKEQVAPASTTAPSGSADGSSTCAHRRITRKGTNQHFEKETCLDCHKVLKNVPKGSTNLATGSANAANAAQQAACNHPRISWKGSNGHQWRNTCMTCGKVVTGYFPHKTPGAGQRPKPSSTTEPRAIGSFPIDKVEEIFQMCHVIARLKAADDNSQQLPAERLHKILDVVMVTTSSSSTSPLPSSTESGADEKGQKILDFGEFRGRSFMDVFQNDKRYVDWCLTPTTESSRNSSPTSSARLLHVLALWQLMEEDLRMALIAILDLGCNRTCHGDRWLQRYMHAVDQHHYPLKPDHGGGFRGIGGSVNTKGLRSLDVCFEIEDGMAVGEIDSIELEDTAAMLPFCFPFLISDVQDKVYSASLKAELVVTNMNGLLGVRLLPKHLAMLGITDAKQPLTCRESTGDAILAQRDAWYPCLKWIEKMVRKWMARGRKFVVENPWPSELWSTLCMDKLICEAPHDAESHVDAEPDLLNIGQSAASEACEAVRHFACETCRKREPVKRPPIVKEPSKMVFNHEISAGCFEIHDAAGNRHTVLSVICLGTLFHQAWWVAPGGVAKSRVCAEALMNGWFQPFGAPKIMTCDGGVHNRGRVQGLLRSHGVRLRFEVLNVLKLPSNLEERKEEAESFALGVQSELMEPEDQIVRQMEIRHAAKMSFAKADSSRRARAALLRKSVPLRGPYAPGDLVCFHRRNRWHGPGRIVGKEGRSTFWIIHAGIPIVVAESQIRPASTAEVMVKQILELRPSRKRQREIDEDNEDLPFGADLTLPHNAPSYLELPHEPGSQGDGGEHPPGLDLPVAQVPPPPGLDFNAGGQPPLDDLAAFPQFQLLLQWTLLAFQLRRSADDLDGHRLRSTKLNCKSKRDRLRSPHCEASSIMVPPETHESDDAELRQERHFIAFLARRQSMFFLGDAFPRRNVKLDREINYKKSDPDVQHALDQTRRKEWNNWKQFQAAHVLPPGKEQDEYLAANPDLVVIPSRWVDTDKSEDPSKPEYKSRLVARGDLEKSSSTSPVRTDSPTSSQLFLHTIISFSVCKKKKVGGGDISAAFLQGTQIKRKLALKLPADGIPDEDIPPGSLLICEKSVYGTCDTPRGFWKGLFDTLLECGLKEVPMETSAYYLPGPEGEVLGLLGTHVDGLFWCGGAEMDDVIAKVQERYKFRITNAEDSEDGIFKFCGRLISQTNDGVTITSPGVLDRVRAIFIEPMRRKQRGLPATPAEIAQLRSVVGSLSWYSRVCRPDLAFQVNQLQAVQQKARVEDLMVANRLLNFALERRDRGVHFAADAFEFEEAIILSINGASHAASSDATNEGHIVGHRSHSGRLLALTLKEFLETGKGKIHLLQWSSTVIKRVCRSTLQAETLSVQLRSEDAERMRQLLYVVKNKATALKRTENFINAMDETVVSWYTDCRSLSDHLTNVNAAAVSDKRLAIDLTPSTGRPLPAGNLLAQANKREVRYAVAGAVLGKEHALQPNGSQDVPTTEYESRAAQTGSARLKARVISLGRVKHDLDPYCRAAFLLTWFFAGAAGVIAMMLFVMQHRVYKGRMIAVPNYQDNLYQRLWCVYEIFMASQLKVYVGLAHTLAPAGKCTARTARCSNDEDEARIRRAIEAFGARCVHSRRTNSHLAVLDMFAAERTDPMAIAAETGYRKVDATIAWTTSRAQREWMWVIIRIMLLGTALQGSVTVLSYSMGLLRGYFAL</sequence>
<keyword evidence="2" id="KW-1133">Transmembrane helix</keyword>
<evidence type="ECO:0000259" key="3">
    <source>
        <dbReference type="Pfam" id="PF07727"/>
    </source>
</evidence>
<organism evidence="4">
    <name type="scientific">Cladocopium goreaui</name>
    <dbReference type="NCBI Taxonomy" id="2562237"/>
    <lineage>
        <taxon>Eukaryota</taxon>
        <taxon>Sar</taxon>
        <taxon>Alveolata</taxon>
        <taxon>Dinophyceae</taxon>
        <taxon>Suessiales</taxon>
        <taxon>Symbiodiniaceae</taxon>
        <taxon>Cladocopium</taxon>
    </lineage>
</organism>
<name>A0A9P1FMZ5_9DINO</name>
<evidence type="ECO:0000313" key="4">
    <source>
        <dbReference type="EMBL" id="CAI3982038.1"/>
    </source>
</evidence>
<feature type="transmembrane region" description="Helical" evidence="2">
    <location>
        <begin position="2167"/>
        <end position="2189"/>
    </location>
</feature>
<dbReference type="InterPro" id="IPR013103">
    <property type="entry name" value="RVT_2"/>
</dbReference>
<proteinExistence type="predicted"/>
<feature type="domain" description="Reverse transcriptase Ty1/copia-type" evidence="3">
    <location>
        <begin position="1477"/>
        <end position="1691"/>
    </location>
</feature>
<evidence type="ECO:0000256" key="2">
    <source>
        <dbReference type="SAM" id="Phobius"/>
    </source>
</evidence>
<dbReference type="Pfam" id="PF07727">
    <property type="entry name" value="RVT_2"/>
    <property type="match status" value="1"/>
</dbReference>
<feature type="compositionally biased region" description="Low complexity" evidence="1">
    <location>
        <begin position="504"/>
        <end position="527"/>
    </location>
</feature>
<feature type="region of interest" description="Disordered" evidence="1">
    <location>
        <begin position="398"/>
        <end position="423"/>
    </location>
</feature>